<sequence>MARTIIQQPVDHSENKHFYQSFNSNHDISQHVVEQQREDDDHCELDSTTEIQQHDNRNKKLKLENNQNSLFVDVFKNITIRTHIFSFIHRDLVPFYKYSDIHSLKWILNYGSTQLFVDKVKRNEYLSDILYLSNRLNTFKSINDIEFYTIFNHRYRVYIYDIAMINVKDFLDTILNNNNNNKTLPVGSKRKEMETESRTKPLEENVKDINTSYINDLSVEELVQEYKFNKRREFNNFKRALESKHFQLAKYVLDHWLNQLQFFEQSHSPDSMINIGDKDTIEYLCRMDTKAKFHLGIGLQNIFSRPDFQQLVQLLEQSGMIDKSNTYHMDYFKHKRNLSYFIENGYEHSPQIINTIGLGSKEQFSCLSMFLDAGLDPDGDIISLINQVSIHREYQLYNELFRRYPATNDLLDVYPSILRRYNAYKAKYNALFTPNYQQYALLSEIPTRIKRIGQLGNNLNIKSLFQNHKMQLLSPYMEYLDQVRAQQTHYTDNVEDDFYIQSESILTVLFYYLVQSNHLHILKMMVQECPDIFQAFKNQDGFTNFDLVTSFSIKNKSFEILDFLQTLCGSPKEKDD</sequence>
<organism evidence="1 2">
    <name type="scientific">Polysphondylium violaceum</name>
    <dbReference type="NCBI Taxonomy" id="133409"/>
    <lineage>
        <taxon>Eukaryota</taxon>
        <taxon>Amoebozoa</taxon>
        <taxon>Evosea</taxon>
        <taxon>Eumycetozoa</taxon>
        <taxon>Dictyostelia</taxon>
        <taxon>Dictyosteliales</taxon>
        <taxon>Dictyosteliaceae</taxon>
        <taxon>Polysphondylium</taxon>
    </lineage>
</organism>
<dbReference type="OrthoDB" id="24485at2759"/>
<dbReference type="Proteomes" id="UP000695562">
    <property type="component" value="Unassembled WGS sequence"/>
</dbReference>
<gene>
    <name evidence="1" type="ORF">CYY_009104</name>
</gene>
<name>A0A8J4PM92_9MYCE</name>
<evidence type="ECO:0000313" key="1">
    <source>
        <dbReference type="EMBL" id="KAF2069578.1"/>
    </source>
</evidence>
<dbReference type="EMBL" id="AJWJ01000637">
    <property type="protein sequence ID" value="KAF2069578.1"/>
    <property type="molecule type" value="Genomic_DNA"/>
</dbReference>
<comment type="caution">
    <text evidence="1">The sequence shown here is derived from an EMBL/GenBank/DDBJ whole genome shotgun (WGS) entry which is preliminary data.</text>
</comment>
<proteinExistence type="predicted"/>
<dbReference type="AlphaFoldDB" id="A0A8J4PM92"/>
<protein>
    <submittedName>
        <fullName evidence="1">Uncharacterized protein</fullName>
    </submittedName>
</protein>
<reference evidence="1" key="1">
    <citation type="submission" date="2020-01" db="EMBL/GenBank/DDBJ databases">
        <title>Development of genomics and gene disruption for Polysphondylium violaceum indicates a role for the polyketide synthase stlB in stalk morphogenesis.</title>
        <authorList>
            <person name="Narita B."/>
            <person name="Kawabe Y."/>
            <person name="Kin K."/>
            <person name="Saito T."/>
            <person name="Gibbs R."/>
            <person name="Kuspa A."/>
            <person name="Muzny D."/>
            <person name="Queller D."/>
            <person name="Richards S."/>
            <person name="Strassman J."/>
            <person name="Sucgang R."/>
            <person name="Worley K."/>
            <person name="Schaap P."/>
        </authorList>
    </citation>
    <scope>NUCLEOTIDE SEQUENCE</scope>
    <source>
        <strain evidence="1">QSvi11</strain>
    </source>
</reference>
<accession>A0A8J4PM92</accession>
<keyword evidence="2" id="KW-1185">Reference proteome</keyword>
<evidence type="ECO:0000313" key="2">
    <source>
        <dbReference type="Proteomes" id="UP000695562"/>
    </source>
</evidence>